<keyword evidence="3" id="KW-1133">Transmembrane helix</keyword>
<evidence type="ECO:0000313" key="6">
    <source>
        <dbReference type="Proteomes" id="UP000483839"/>
    </source>
</evidence>
<evidence type="ECO:0000256" key="2">
    <source>
        <dbReference type="ARBA" id="ARBA00022692"/>
    </source>
</evidence>
<protein>
    <submittedName>
        <fullName evidence="5">Nicotinamide riboside transporter PnuC</fullName>
    </submittedName>
</protein>
<accession>A0A6L6G9Q0</accession>
<dbReference type="NCBIfam" id="TIGR01528">
    <property type="entry name" value="NMN_trans_PnuC"/>
    <property type="match status" value="1"/>
</dbReference>
<dbReference type="EMBL" id="WLXI01000047">
    <property type="protein sequence ID" value="MTD01907.1"/>
    <property type="molecule type" value="Genomic_DNA"/>
</dbReference>
<comment type="subcellular location">
    <subcellularLocation>
        <location evidence="1">Membrane</location>
        <topology evidence="1">Multi-pass membrane protein</topology>
    </subcellularLocation>
</comment>
<evidence type="ECO:0000313" key="5">
    <source>
        <dbReference type="EMBL" id="MTD01907.1"/>
    </source>
</evidence>
<organism evidence="5 6">
    <name type="scientific">Streptococcus uberis</name>
    <dbReference type="NCBI Taxonomy" id="1349"/>
    <lineage>
        <taxon>Bacteria</taxon>
        <taxon>Bacillati</taxon>
        <taxon>Bacillota</taxon>
        <taxon>Bacilli</taxon>
        <taxon>Lactobacillales</taxon>
        <taxon>Streptococcaceae</taxon>
        <taxon>Streptococcus</taxon>
    </lineage>
</organism>
<evidence type="ECO:0000256" key="4">
    <source>
        <dbReference type="ARBA" id="ARBA00023136"/>
    </source>
</evidence>
<dbReference type="RefSeq" id="WP_037591915.1">
    <property type="nucleotide sequence ID" value="NZ_CP022435.1"/>
</dbReference>
<dbReference type="Proteomes" id="UP000483839">
    <property type="component" value="Unassembled WGS sequence"/>
</dbReference>
<proteinExistence type="predicted"/>
<name>A0A6L6G9Q0_STRUB</name>
<sequence length="232" mass="26800">MINYNYFSRCEWCLWLISLLTIVTTHFLFGESNLLTLTASLIGATSLIFSAKGNPIGQGLMIIFSVIYAYLSLINHYYGEVITYFFLTLPLAIISLLTWLNHPFRGRKSQVLISRLSIKDIYSVSFLTFLVTICFYFILGTLHTSFLLMSTLSITTSFLATLLTYKRSPYFALVFSLNDLVLMSLWMFEADKDPSHYSIVICFLIFLVNDVYTFVNWIKLQKQQENLLQNEL</sequence>
<dbReference type="InterPro" id="IPR006419">
    <property type="entry name" value="NMN_transpt_PnuC"/>
</dbReference>
<comment type="caution">
    <text evidence="5">The sequence shown here is derived from an EMBL/GenBank/DDBJ whole genome shotgun (WGS) entry which is preliminary data.</text>
</comment>
<dbReference type="GO" id="GO:0034257">
    <property type="term" value="F:nicotinamide riboside transmembrane transporter activity"/>
    <property type="evidence" value="ECO:0007669"/>
    <property type="project" value="InterPro"/>
</dbReference>
<dbReference type="AlphaFoldDB" id="A0A6L6G9Q0"/>
<gene>
    <name evidence="5" type="ORF">GKS16_06450</name>
</gene>
<dbReference type="GeneID" id="93826434"/>
<evidence type="ECO:0000256" key="3">
    <source>
        <dbReference type="ARBA" id="ARBA00022989"/>
    </source>
</evidence>
<evidence type="ECO:0000256" key="1">
    <source>
        <dbReference type="ARBA" id="ARBA00004141"/>
    </source>
</evidence>
<reference evidence="5 6" key="1">
    <citation type="submission" date="2019-11" db="EMBL/GenBank/DDBJ databases">
        <title>Streptococcus uberis isolated from clinical mastitis cases on a southeastern Queensland dairy.</title>
        <authorList>
            <person name="Workentine M.L."/>
            <person name="Price R."/>
            <person name="Olchowy T."/>
        </authorList>
    </citation>
    <scope>NUCLEOTIDE SEQUENCE [LARGE SCALE GENOMIC DNA]</scope>
    <source>
        <strain evidence="5 6">OLC4459-A17</strain>
    </source>
</reference>
<dbReference type="GO" id="GO:0016020">
    <property type="term" value="C:membrane"/>
    <property type="evidence" value="ECO:0007669"/>
    <property type="project" value="UniProtKB-SubCell"/>
</dbReference>
<dbReference type="Pfam" id="PF04973">
    <property type="entry name" value="NMN_transporter"/>
    <property type="match status" value="1"/>
</dbReference>
<keyword evidence="4" id="KW-0472">Membrane</keyword>
<keyword evidence="2" id="KW-0812">Transmembrane</keyword>